<evidence type="ECO:0000313" key="2">
    <source>
        <dbReference type="Proteomes" id="UP000298595"/>
    </source>
</evidence>
<keyword evidence="1" id="KW-0614">Plasmid</keyword>
<evidence type="ECO:0000313" key="1">
    <source>
        <dbReference type="EMBL" id="QCO00473.1"/>
    </source>
</evidence>
<organism evidence="1 2">
    <name type="scientific">Azospirillum argentinense</name>
    <dbReference type="NCBI Taxonomy" id="2970906"/>
    <lineage>
        <taxon>Bacteria</taxon>
        <taxon>Pseudomonadati</taxon>
        <taxon>Pseudomonadota</taxon>
        <taxon>Alphaproteobacteria</taxon>
        <taxon>Rhodospirillales</taxon>
        <taxon>Azospirillaceae</taxon>
        <taxon>Azospirillum</taxon>
    </lineage>
</organism>
<proteinExistence type="predicted"/>
<protein>
    <submittedName>
        <fullName evidence="1">Uncharacterized protein</fullName>
    </submittedName>
</protein>
<gene>
    <name evidence="1" type="ORF">D3093_35080</name>
</gene>
<sequence>MRAPDMLATLSPALPTGEVPIAPHRGTQLSASFARYLTDTGLAETYDAALFSLIHVRRCGERSVGLVKHRERVLGLPLDPKD</sequence>
<dbReference type="RefSeq" id="WP_137119165.1">
    <property type="nucleotide sequence ID" value="NZ_CP032328.1"/>
</dbReference>
<dbReference type="KEGG" id="aare:D3093_35080"/>
<accession>A0A4D8PRA8</accession>
<geneLocation type="plasmid" evidence="1 2">
    <name>p7</name>
</geneLocation>
<name>A0A4D8PRA8_9PROT</name>
<dbReference type="Proteomes" id="UP000298595">
    <property type="component" value="Plasmid p7"/>
</dbReference>
<reference evidence="1 2" key="1">
    <citation type="submission" date="2018-09" db="EMBL/GenBank/DDBJ databases">
        <title>Whole genome based analysis of evolution and adaptive divergence in Indian and Brazilian strains of Azospirillum brasilense.</title>
        <authorList>
            <person name="Singh C."/>
            <person name="Tripathi A.K."/>
        </authorList>
    </citation>
    <scope>NUCLEOTIDE SEQUENCE [LARGE SCALE GENOMIC DNA]</scope>
    <source>
        <strain evidence="1 2">MTCC4035</strain>
        <plasmid evidence="1 2">p7</plasmid>
    </source>
</reference>
<dbReference type="EMBL" id="CP032328">
    <property type="protein sequence ID" value="QCO00473.1"/>
    <property type="molecule type" value="Genomic_DNA"/>
</dbReference>
<dbReference type="AlphaFoldDB" id="A0A4D8PRA8"/>